<comment type="caution">
    <text evidence="1">The sequence shown here is derived from an EMBL/GenBank/DDBJ whole genome shotgun (WGS) entry which is preliminary data.</text>
</comment>
<accession>A0ABS4BVS7</accession>
<sequence length="195" mass="21163">MKTFKSLLFSFFVVLISSCDNDNDPANNVCDTAYVSSAITTAYSTANGCDDIETMDLETHEYSIKINAAGEICSIGYQNPSTYTGGYTMEVTNTTTGTSYSGVHTFSQAGLDYQTIGTPVQVNSGDIITVKRTILPGYTMLNQTIGRVLRKSNYTDVPYPITQGNVEFLSSNFYGTGGPVPNFAQPYIALGFQVY</sequence>
<name>A0ABS4BVS7_9FLAO</name>
<proteinExistence type="predicted"/>
<keyword evidence="2" id="KW-1185">Reference proteome</keyword>
<evidence type="ECO:0000313" key="2">
    <source>
        <dbReference type="Proteomes" id="UP000670776"/>
    </source>
</evidence>
<dbReference type="RefSeq" id="WP_209655582.1">
    <property type="nucleotide sequence ID" value="NZ_JAGJCB010000012.1"/>
</dbReference>
<dbReference type="Proteomes" id="UP000670776">
    <property type="component" value="Unassembled WGS sequence"/>
</dbReference>
<dbReference type="PROSITE" id="PS51257">
    <property type="entry name" value="PROKAR_LIPOPROTEIN"/>
    <property type="match status" value="1"/>
</dbReference>
<gene>
    <name evidence="1" type="ORF">J8H85_12710</name>
</gene>
<evidence type="ECO:0000313" key="1">
    <source>
        <dbReference type="EMBL" id="MBP0904695.1"/>
    </source>
</evidence>
<reference evidence="1 2" key="1">
    <citation type="submission" date="2021-04" db="EMBL/GenBank/DDBJ databases">
        <title>Mariniflexile gromovii gen. nov., sp. nov., a gliding bacterium isolated from the sea urchin Strongylocentrotus intermedius.</title>
        <authorList>
            <person name="Ko S."/>
            <person name="Le V."/>
            <person name="Ahn C.-Y."/>
            <person name="Oh H.-M."/>
        </authorList>
    </citation>
    <scope>NUCLEOTIDE SEQUENCE [LARGE SCALE GENOMIC DNA]</scope>
    <source>
        <strain evidence="1 2">KCTC 12570</strain>
    </source>
</reference>
<organism evidence="1 2">
    <name type="scientific">Mariniflexile gromovii</name>
    <dbReference type="NCBI Taxonomy" id="362523"/>
    <lineage>
        <taxon>Bacteria</taxon>
        <taxon>Pseudomonadati</taxon>
        <taxon>Bacteroidota</taxon>
        <taxon>Flavobacteriia</taxon>
        <taxon>Flavobacteriales</taxon>
        <taxon>Flavobacteriaceae</taxon>
        <taxon>Mariniflexile</taxon>
    </lineage>
</organism>
<dbReference type="EMBL" id="JAGJCB010000012">
    <property type="protein sequence ID" value="MBP0904695.1"/>
    <property type="molecule type" value="Genomic_DNA"/>
</dbReference>
<evidence type="ECO:0008006" key="3">
    <source>
        <dbReference type="Google" id="ProtNLM"/>
    </source>
</evidence>
<protein>
    <recommendedName>
        <fullName evidence="3">Lipoprotein</fullName>
    </recommendedName>
</protein>